<gene>
    <name evidence="1" type="ORF">LAZ67_6001583</name>
</gene>
<proteinExistence type="predicted"/>
<evidence type="ECO:0000313" key="1">
    <source>
        <dbReference type="EMBL" id="UYV68906.1"/>
    </source>
</evidence>
<protein>
    <submittedName>
        <fullName evidence="1">Uncharacterized protein</fullName>
    </submittedName>
</protein>
<reference evidence="1 2" key="1">
    <citation type="submission" date="2022-01" db="EMBL/GenBank/DDBJ databases">
        <title>A chromosomal length assembly of Cordylochernes scorpioides.</title>
        <authorList>
            <person name="Zeh D."/>
            <person name="Zeh J."/>
        </authorList>
    </citation>
    <scope>NUCLEOTIDE SEQUENCE [LARGE SCALE GENOMIC DNA]</scope>
    <source>
        <strain evidence="1">IN4F17</strain>
        <tissue evidence="1">Whole Body</tissue>
    </source>
</reference>
<name>A0ABY6KJA7_9ARAC</name>
<sequence length="70" mass="8089">MDSKIGRDVITKSLSKICLKAMKLWVQILELRFTTCIVTRTNSLIIAYSDEQGERFHQDIEVIGERYQGV</sequence>
<accession>A0ABY6KJA7</accession>
<keyword evidence="2" id="KW-1185">Reference proteome</keyword>
<dbReference type="Proteomes" id="UP001235939">
    <property type="component" value="Chromosome 06"/>
</dbReference>
<evidence type="ECO:0000313" key="2">
    <source>
        <dbReference type="Proteomes" id="UP001235939"/>
    </source>
</evidence>
<organism evidence="1 2">
    <name type="scientific">Cordylochernes scorpioides</name>
    <dbReference type="NCBI Taxonomy" id="51811"/>
    <lineage>
        <taxon>Eukaryota</taxon>
        <taxon>Metazoa</taxon>
        <taxon>Ecdysozoa</taxon>
        <taxon>Arthropoda</taxon>
        <taxon>Chelicerata</taxon>
        <taxon>Arachnida</taxon>
        <taxon>Pseudoscorpiones</taxon>
        <taxon>Cheliferoidea</taxon>
        <taxon>Chernetidae</taxon>
        <taxon>Cordylochernes</taxon>
    </lineage>
</organism>
<dbReference type="EMBL" id="CP092868">
    <property type="protein sequence ID" value="UYV68906.1"/>
    <property type="molecule type" value="Genomic_DNA"/>
</dbReference>